<dbReference type="GeneID" id="63806587"/>
<feature type="chain" id="PRO_5012372568" evidence="1">
    <location>
        <begin position="23"/>
        <end position="131"/>
    </location>
</feature>
<feature type="signal peptide" evidence="1">
    <location>
        <begin position="1"/>
        <end position="22"/>
    </location>
</feature>
<comment type="caution">
    <text evidence="2">The sequence shown here is derived from an EMBL/GenBank/DDBJ whole genome shotgun (WGS) entry which is preliminary data.</text>
</comment>
<dbReference type="AlphaFoldDB" id="A0A1Y1VR63"/>
<evidence type="ECO:0000313" key="2">
    <source>
        <dbReference type="EMBL" id="ORX63526.1"/>
    </source>
</evidence>
<reference evidence="2 3" key="1">
    <citation type="submission" date="2016-07" db="EMBL/GenBank/DDBJ databases">
        <title>Pervasive Adenine N6-methylation of Active Genes in Fungi.</title>
        <authorList>
            <consortium name="DOE Joint Genome Institute"/>
            <person name="Mondo S.J."/>
            <person name="Dannebaum R.O."/>
            <person name="Kuo R.C."/>
            <person name="Labutti K."/>
            <person name="Haridas S."/>
            <person name="Kuo A."/>
            <person name="Salamov A."/>
            <person name="Ahrendt S.R."/>
            <person name="Lipzen A."/>
            <person name="Sullivan W."/>
            <person name="Andreopoulos W.B."/>
            <person name="Clum A."/>
            <person name="Lindquist E."/>
            <person name="Daum C."/>
            <person name="Ramamoorthy G.K."/>
            <person name="Gryganskyi A."/>
            <person name="Culley D."/>
            <person name="Magnuson J.K."/>
            <person name="James T.Y."/>
            <person name="O'Malley M.A."/>
            <person name="Stajich J.E."/>
            <person name="Spatafora J.W."/>
            <person name="Visel A."/>
            <person name="Grigoriev I.V."/>
        </authorList>
    </citation>
    <scope>NUCLEOTIDE SEQUENCE [LARGE SCALE GENOMIC DNA]</scope>
    <source>
        <strain evidence="2 3">ATCC 12442</strain>
    </source>
</reference>
<keyword evidence="3" id="KW-1185">Reference proteome</keyword>
<accession>A0A1Y1VR63</accession>
<protein>
    <submittedName>
        <fullName evidence="2">Uncharacterized protein</fullName>
    </submittedName>
</protein>
<name>A0A1Y1VR63_9FUNG</name>
<evidence type="ECO:0000313" key="3">
    <source>
        <dbReference type="Proteomes" id="UP000193922"/>
    </source>
</evidence>
<dbReference type="OrthoDB" id="5598952at2759"/>
<dbReference type="Proteomes" id="UP000193922">
    <property type="component" value="Unassembled WGS sequence"/>
</dbReference>
<gene>
    <name evidence="2" type="ORF">DL89DRAFT_289128</name>
</gene>
<organism evidence="2 3">
    <name type="scientific">Linderina pennispora</name>
    <dbReference type="NCBI Taxonomy" id="61395"/>
    <lineage>
        <taxon>Eukaryota</taxon>
        <taxon>Fungi</taxon>
        <taxon>Fungi incertae sedis</taxon>
        <taxon>Zoopagomycota</taxon>
        <taxon>Kickxellomycotina</taxon>
        <taxon>Kickxellomycetes</taxon>
        <taxon>Kickxellales</taxon>
        <taxon>Kickxellaceae</taxon>
        <taxon>Linderina</taxon>
    </lineage>
</organism>
<sequence>MTRTSISALAVAWFLAASQVNAGPIAPPVDTNPTNSELASLGGLLQALGAGVIGNGALIYPTGPSSHQRAEAEVMASDSATRIFKKVKSAIKDGGLNDEDGGDGDDNHKSLTYLVKPALISTARRSRHRTH</sequence>
<proteinExistence type="predicted"/>
<keyword evidence="1" id="KW-0732">Signal</keyword>
<evidence type="ECO:0000256" key="1">
    <source>
        <dbReference type="SAM" id="SignalP"/>
    </source>
</evidence>
<dbReference type="RefSeq" id="XP_040738974.1">
    <property type="nucleotide sequence ID" value="XM_040889939.1"/>
</dbReference>
<dbReference type="EMBL" id="MCFD01000189">
    <property type="protein sequence ID" value="ORX63526.1"/>
    <property type="molecule type" value="Genomic_DNA"/>
</dbReference>